<evidence type="ECO:0000313" key="14">
    <source>
        <dbReference type="Proteomes" id="UP000799777"/>
    </source>
</evidence>
<dbReference type="PANTHER" id="PTHR28090:SF1">
    <property type="entry name" value="PROTEIN ROT1"/>
    <property type="match status" value="1"/>
</dbReference>
<dbReference type="OrthoDB" id="5327821at2759"/>
<feature type="transmembrane region" description="Helical" evidence="11">
    <location>
        <begin position="223"/>
        <end position="240"/>
    </location>
</feature>
<dbReference type="PANTHER" id="PTHR28090">
    <property type="entry name" value="PROTEIN ROT1"/>
    <property type="match status" value="1"/>
</dbReference>
<protein>
    <recommendedName>
        <fullName evidence="3 10">Protein ROT1</fullName>
    </recommendedName>
</protein>
<dbReference type="Proteomes" id="UP000799777">
    <property type="component" value="Unassembled WGS sequence"/>
</dbReference>
<dbReference type="EMBL" id="ML978158">
    <property type="protein sequence ID" value="KAF2035120.1"/>
    <property type="molecule type" value="Genomic_DNA"/>
</dbReference>
<evidence type="ECO:0000313" key="13">
    <source>
        <dbReference type="EMBL" id="KAF2035120.1"/>
    </source>
</evidence>
<keyword evidence="4 11" id="KW-0812">Transmembrane</keyword>
<feature type="signal peptide" evidence="12">
    <location>
        <begin position="1"/>
        <end position="21"/>
    </location>
</feature>
<sequence>MVPRIAALLLSGVALLQNVQAQTVPVTDLVGTWSSKSNSTLTGDGFYDPVNEKFTEPKHTGISYSFTADGFYESAYYRAIANPVSPKCPKGIIQWQHGSFEKLANGSLVLKPIKVDGRQLYSDPCQYKNAIYTRYNTTDHFKQYTVAMDGYRKTVQRLDLYGQDGAPLMPLYLAYSPPKMLPTTTLNPLVTETAKAGKVKRGDMPLSYGTQLNRNTKVMADQWWWFGVFLTASGGVLYLFF</sequence>
<evidence type="ECO:0000256" key="3">
    <source>
        <dbReference type="ARBA" id="ARBA00017291"/>
    </source>
</evidence>
<keyword evidence="14" id="KW-1185">Reference proteome</keyword>
<dbReference type="GO" id="GO:0005789">
    <property type="term" value="C:endoplasmic reticulum membrane"/>
    <property type="evidence" value="ECO:0007669"/>
    <property type="project" value="UniProtKB-SubCell"/>
</dbReference>
<comment type="subcellular location">
    <subcellularLocation>
        <location evidence="1">Endoplasmic reticulum membrane</location>
        <topology evidence="1">Single-pass type I membrane protein</topology>
    </subcellularLocation>
</comment>
<comment type="function">
    <text evidence="9 10">Required for normal levels of the cell wall 1,6-beta-glucan. Involved in a protein folding machinery chaperoning proteins acting in various physiological processes including cell wall synthesis and lysis of autophagic bodies.</text>
</comment>
<evidence type="ECO:0000256" key="5">
    <source>
        <dbReference type="ARBA" id="ARBA00022729"/>
    </source>
</evidence>
<comment type="similarity">
    <text evidence="2 10">Belongs to the ROT1 family.</text>
</comment>
<reference evidence="13" key="1">
    <citation type="journal article" date="2020" name="Stud. Mycol.">
        <title>101 Dothideomycetes genomes: a test case for predicting lifestyles and emergence of pathogens.</title>
        <authorList>
            <person name="Haridas S."/>
            <person name="Albert R."/>
            <person name="Binder M."/>
            <person name="Bloem J."/>
            <person name="Labutti K."/>
            <person name="Salamov A."/>
            <person name="Andreopoulos B."/>
            <person name="Baker S."/>
            <person name="Barry K."/>
            <person name="Bills G."/>
            <person name="Bluhm B."/>
            <person name="Cannon C."/>
            <person name="Castanera R."/>
            <person name="Culley D."/>
            <person name="Daum C."/>
            <person name="Ezra D."/>
            <person name="Gonzalez J."/>
            <person name="Henrissat B."/>
            <person name="Kuo A."/>
            <person name="Liang C."/>
            <person name="Lipzen A."/>
            <person name="Lutzoni F."/>
            <person name="Magnuson J."/>
            <person name="Mondo S."/>
            <person name="Nolan M."/>
            <person name="Ohm R."/>
            <person name="Pangilinan J."/>
            <person name="Park H.-J."/>
            <person name="Ramirez L."/>
            <person name="Alfaro M."/>
            <person name="Sun H."/>
            <person name="Tritt A."/>
            <person name="Yoshinaga Y."/>
            <person name="Zwiers L.-H."/>
            <person name="Turgeon B."/>
            <person name="Goodwin S."/>
            <person name="Spatafora J."/>
            <person name="Crous P."/>
            <person name="Grigoriev I."/>
        </authorList>
    </citation>
    <scope>NUCLEOTIDE SEQUENCE</scope>
    <source>
        <strain evidence="13">CBS 110217</strain>
    </source>
</reference>
<evidence type="ECO:0000256" key="9">
    <source>
        <dbReference type="ARBA" id="ARBA00024969"/>
    </source>
</evidence>
<evidence type="ECO:0000256" key="1">
    <source>
        <dbReference type="ARBA" id="ARBA00004115"/>
    </source>
</evidence>
<organism evidence="13 14">
    <name type="scientific">Setomelanomma holmii</name>
    <dbReference type="NCBI Taxonomy" id="210430"/>
    <lineage>
        <taxon>Eukaryota</taxon>
        <taxon>Fungi</taxon>
        <taxon>Dikarya</taxon>
        <taxon>Ascomycota</taxon>
        <taxon>Pezizomycotina</taxon>
        <taxon>Dothideomycetes</taxon>
        <taxon>Pleosporomycetidae</taxon>
        <taxon>Pleosporales</taxon>
        <taxon>Pleosporineae</taxon>
        <taxon>Phaeosphaeriaceae</taxon>
        <taxon>Setomelanomma</taxon>
    </lineage>
</organism>
<dbReference type="InterPro" id="IPR019623">
    <property type="entry name" value="Rot1"/>
</dbReference>
<keyword evidence="6 10" id="KW-0256">Endoplasmic reticulum</keyword>
<comment type="caution">
    <text evidence="13">The sequence shown here is derived from an EMBL/GenBank/DDBJ whole genome shotgun (WGS) entry which is preliminary data.</text>
</comment>
<evidence type="ECO:0000256" key="4">
    <source>
        <dbReference type="ARBA" id="ARBA00022692"/>
    </source>
</evidence>
<accession>A0A9P4HKC6</accession>
<keyword evidence="8 10" id="KW-0472">Membrane</keyword>
<keyword evidence="7 11" id="KW-1133">Transmembrane helix</keyword>
<evidence type="ECO:0000256" key="6">
    <source>
        <dbReference type="ARBA" id="ARBA00022824"/>
    </source>
</evidence>
<dbReference type="GO" id="GO:0051082">
    <property type="term" value="F:unfolded protein binding"/>
    <property type="evidence" value="ECO:0007669"/>
    <property type="project" value="TreeGrafter"/>
</dbReference>
<evidence type="ECO:0000256" key="7">
    <source>
        <dbReference type="ARBA" id="ARBA00022989"/>
    </source>
</evidence>
<evidence type="ECO:0000256" key="2">
    <source>
        <dbReference type="ARBA" id="ARBA00007149"/>
    </source>
</evidence>
<evidence type="ECO:0000256" key="10">
    <source>
        <dbReference type="PIRNR" id="PIRNR017290"/>
    </source>
</evidence>
<gene>
    <name evidence="13" type="ORF">EK21DRAFT_96901</name>
</gene>
<keyword evidence="5 12" id="KW-0732">Signal</keyword>
<dbReference type="Pfam" id="PF10681">
    <property type="entry name" value="Rot1"/>
    <property type="match status" value="1"/>
</dbReference>
<dbReference type="GO" id="GO:0006458">
    <property type="term" value="P:'de novo' protein folding"/>
    <property type="evidence" value="ECO:0007669"/>
    <property type="project" value="InterPro"/>
</dbReference>
<proteinExistence type="inferred from homology"/>
<evidence type="ECO:0000256" key="8">
    <source>
        <dbReference type="ARBA" id="ARBA00023136"/>
    </source>
</evidence>
<feature type="chain" id="PRO_5040284868" description="Protein ROT1" evidence="12">
    <location>
        <begin position="22"/>
        <end position="241"/>
    </location>
</feature>
<dbReference type="AlphaFoldDB" id="A0A9P4HKC6"/>
<dbReference type="PIRSF" id="PIRSF017290">
    <property type="entry name" value="ROT1_prd"/>
    <property type="match status" value="1"/>
</dbReference>
<evidence type="ECO:0000256" key="11">
    <source>
        <dbReference type="SAM" id="Phobius"/>
    </source>
</evidence>
<evidence type="ECO:0000256" key="12">
    <source>
        <dbReference type="SAM" id="SignalP"/>
    </source>
</evidence>
<name>A0A9P4HKC6_9PLEO</name>